<reference evidence="1 2" key="1">
    <citation type="journal article" date="2015" name="Genome Announc.">
        <title>Complete Genome Sequence of the Novel Leech Symbiont Mucinivorans hirudinis M3T.</title>
        <authorList>
            <person name="Nelson M.C."/>
            <person name="Bomar L."/>
            <person name="Graf J."/>
        </authorList>
    </citation>
    <scope>NUCLEOTIDE SEQUENCE [LARGE SCALE GENOMIC DNA]</scope>
    <source>
        <strain evidence="2">M3</strain>
    </source>
</reference>
<dbReference type="Proteomes" id="UP000027616">
    <property type="component" value="Chromosome I"/>
</dbReference>
<dbReference type="AlphaFoldDB" id="A0A060RDZ2"/>
<organism evidence="1 2">
    <name type="scientific">Mucinivorans hirudinis</name>
    <dbReference type="NCBI Taxonomy" id="1433126"/>
    <lineage>
        <taxon>Bacteria</taxon>
        <taxon>Pseudomonadati</taxon>
        <taxon>Bacteroidota</taxon>
        <taxon>Bacteroidia</taxon>
        <taxon>Bacteroidales</taxon>
        <taxon>Rikenellaceae</taxon>
        <taxon>Mucinivorans</taxon>
    </lineage>
</organism>
<sequence>MNRCVVSGLINGDKSRVNKLALREFLIGGLKYAFPAEVSAKVRGIATAHSASPIKEKIAEGEDIYVWSHYLGTRRGFGVKPLYKTVPKIAEKNPALYELLVIADTLRIGKVREIEIAIEELDKRLNNV</sequence>
<dbReference type="STRING" id="1433126.BN938_2563"/>
<accession>A0A060RDZ2</accession>
<evidence type="ECO:0000313" key="1">
    <source>
        <dbReference type="EMBL" id="CDN32633.1"/>
    </source>
</evidence>
<evidence type="ECO:0000313" key="2">
    <source>
        <dbReference type="Proteomes" id="UP000027616"/>
    </source>
</evidence>
<name>A0A060RDZ2_9BACT</name>
<dbReference type="KEGG" id="rbc:BN938_2563"/>
<proteinExistence type="predicted"/>
<keyword evidence="2" id="KW-1185">Reference proteome</keyword>
<dbReference type="eggNOG" id="ENOG502ZI89">
    <property type="taxonomic scope" value="Bacteria"/>
</dbReference>
<dbReference type="HOGENOM" id="CLU_099442_0_0_10"/>
<dbReference type="EMBL" id="HG934468">
    <property type="protein sequence ID" value="CDN32633.1"/>
    <property type="molecule type" value="Genomic_DNA"/>
</dbReference>
<gene>
    <name evidence="1" type="ORF">BN938_2563</name>
</gene>
<protein>
    <submittedName>
        <fullName evidence="1">Uncharacterized protein</fullName>
    </submittedName>
</protein>